<reference evidence="3 4" key="1">
    <citation type="submission" date="2022-10" db="EMBL/GenBank/DDBJ databases">
        <title>Roseococcus glaciei nov., sp. nov., isolated from glacier.</title>
        <authorList>
            <person name="Liu Q."/>
            <person name="Xin Y.-H."/>
        </authorList>
    </citation>
    <scope>NUCLEOTIDE SEQUENCE [LARGE SCALE GENOMIC DNA]</scope>
    <source>
        <strain evidence="3 4">MDT2-1-1</strain>
    </source>
</reference>
<dbReference type="Pfam" id="PF09990">
    <property type="entry name" value="DUF2231"/>
    <property type="match status" value="1"/>
</dbReference>
<evidence type="ECO:0000313" key="4">
    <source>
        <dbReference type="Proteomes" id="UP001526430"/>
    </source>
</evidence>
<evidence type="ECO:0000313" key="3">
    <source>
        <dbReference type="EMBL" id="MCW8087795.1"/>
    </source>
</evidence>
<dbReference type="PIRSF" id="PIRSF029509">
    <property type="entry name" value="UCP029509"/>
    <property type="match status" value="1"/>
</dbReference>
<feature type="domain" description="DUF2231" evidence="2">
    <location>
        <begin position="14"/>
        <end position="134"/>
    </location>
</feature>
<dbReference type="InterPro" id="IPR016923">
    <property type="entry name" value="UCP029509"/>
</dbReference>
<sequence length="144" mass="15453">MSATSASILSRPVHPLHAILLAFPLPLFLGALLADLAYWKTFQMQWANFASWLIAGALLIGGFALLWALIGLFRVGAGRRRNAALYFVVLLAMWGLGLVNALVHAKDAFAIMPEALVLSAVVTLLALVAAWMGYSGFSSRGAIR</sequence>
<organism evidence="3 4">
    <name type="scientific">Sabulicella glaciei</name>
    <dbReference type="NCBI Taxonomy" id="2984948"/>
    <lineage>
        <taxon>Bacteria</taxon>
        <taxon>Pseudomonadati</taxon>
        <taxon>Pseudomonadota</taxon>
        <taxon>Alphaproteobacteria</taxon>
        <taxon>Acetobacterales</taxon>
        <taxon>Acetobacteraceae</taxon>
        <taxon>Sabulicella</taxon>
    </lineage>
</organism>
<dbReference type="RefSeq" id="WP_301591999.1">
    <property type="nucleotide sequence ID" value="NZ_JAPFQI010000021.1"/>
</dbReference>
<feature type="transmembrane region" description="Helical" evidence="1">
    <location>
        <begin position="84"/>
        <end position="103"/>
    </location>
</feature>
<keyword evidence="1" id="KW-1133">Transmembrane helix</keyword>
<gene>
    <name evidence="3" type="ORF">OF850_19485</name>
</gene>
<dbReference type="EMBL" id="JAPFQI010000021">
    <property type="protein sequence ID" value="MCW8087795.1"/>
    <property type="molecule type" value="Genomic_DNA"/>
</dbReference>
<accession>A0ABT3P049</accession>
<evidence type="ECO:0000256" key="1">
    <source>
        <dbReference type="SAM" id="Phobius"/>
    </source>
</evidence>
<feature type="transmembrane region" description="Helical" evidence="1">
    <location>
        <begin position="115"/>
        <end position="134"/>
    </location>
</feature>
<comment type="caution">
    <text evidence="3">The sequence shown here is derived from an EMBL/GenBank/DDBJ whole genome shotgun (WGS) entry which is preliminary data.</text>
</comment>
<keyword evidence="1" id="KW-0812">Transmembrane</keyword>
<keyword evidence="4" id="KW-1185">Reference proteome</keyword>
<keyword evidence="1" id="KW-0472">Membrane</keyword>
<proteinExistence type="predicted"/>
<feature type="transmembrane region" description="Helical" evidence="1">
    <location>
        <begin position="49"/>
        <end position="72"/>
    </location>
</feature>
<dbReference type="Proteomes" id="UP001526430">
    <property type="component" value="Unassembled WGS sequence"/>
</dbReference>
<protein>
    <recommendedName>
        <fullName evidence="2">DUF2231 domain-containing protein</fullName>
    </recommendedName>
</protein>
<evidence type="ECO:0000259" key="2">
    <source>
        <dbReference type="Pfam" id="PF09990"/>
    </source>
</evidence>
<name>A0ABT3P049_9PROT</name>
<dbReference type="InterPro" id="IPR019251">
    <property type="entry name" value="DUF2231_TM"/>
</dbReference>